<reference evidence="2" key="1">
    <citation type="submission" date="2021-02" db="EMBL/GenBank/DDBJ databases">
        <authorList>
            <person name="Dougan E. K."/>
            <person name="Rhodes N."/>
            <person name="Thang M."/>
            <person name="Chan C."/>
        </authorList>
    </citation>
    <scope>NUCLEOTIDE SEQUENCE</scope>
</reference>
<accession>A0A812MVM1</accession>
<evidence type="ECO:0000256" key="1">
    <source>
        <dbReference type="SAM" id="MobiDB-lite"/>
    </source>
</evidence>
<dbReference type="Proteomes" id="UP000649617">
    <property type="component" value="Unassembled WGS sequence"/>
</dbReference>
<organism evidence="2 3">
    <name type="scientific">Symbiodinium pilosum</name>
    <name type="common">Dinoflagellate</name>
    <dbReference type="NCBI Taxonomy" id="2952"/>
    <lineage>
        <taxon>Eukaryota</taxon>
        <taxon>Sar</taxon>
        <taxon>Alveolata</taxon>
        <taxon>Dinophyceae</taxon>
        <taxon>Suessiales</taxon>
        <taxon>Symbiodiniaceae</taxon>
        <taxon>Symbiodinium</taxon>
    </lineage>
</organism>
<evidence type="ECO:0000313" key="3">
    <source>
        <dbReference type="Proteomes" id="UP000649617"/>
    </source>
</evidence>
<dbReference type="AlphaFoldDB" id="A0A812MVM1"/>
<protein>
    <submittedName>
        <fullName evidence="2">Rf1 protein</fullName>
    </submittedName>
</protein>
<gene>
    <name evidence="2" type="primary">Rf1</name>
    <name evidence="2" type="ORF">SPIL2461_LOCUS6146</name>
</gene>
<dbReference type="OrthoDB" id="448415at2759"/>
<feature type="region of interest" description="Disordered" evidence="1">
    <location>
        <begin position="172"/>
        <end position="213"/>
    </location>
</feature>
<sequence length="326" mass="37345">MAHLRGQAALGTGSEDRNFVPMWDGKPETFTHFVTEIRWTLNSTKNAERPLLASKIIRKGLQSEHSILVSLLYKLDPDDFRSEDGVTKLVKFLEKSPLNRQPLPDAGNKIGGYCRRLKRRHQEPIPAFLVSEDKTHDEMLKALQRLLQDRELSFDGYETSLSELKTFCGINPDDSVHYGPPEGDDEDEDVRDSKRSSKGSGRSSTTRKEEKIRGKKIKGKDLLNRLMEKGLMPLAALDVVRGWMILEMSTSTDDERRVIKAATQNRLGYQEVKQEMWGDYDETMSAHHQEDWNWWDDEAYHVSMDLDDDDYDEEVLAAEANAQTTP</sequence>
<dbReference type="EMBL" id="CAJNIZ010009090">
    <property type="protein sequence ID" value="CAE7275898.1"/>
    <property type="molecule type" value="Genomic_DNA"/>
</dbReference>
<evidence type="ECO:0000313" key="2">
    <source>
        <dbReference type="EMBL" id="CAE7275898.1"/>
    </source>
</evidence>
<keyword evidence="3" id="KW-1185">Reference proteome</keyword>
<comment type="caution">
    <text evidence="2">The sequence shown here is derived from an EMBL/GenBank/DDBJ whole genome shotgun (WGS) entry which is preliminary data.</text>
</comment>
<name>A0A812MVM1_SYMPI</name>
<proteinExistence type="predicted"/>